<keyword evidence="2" id="KW-0519">Myristate</keyword>
<dbReference type="InterPro" id="IPR028209">
    <property type="entry name" value="LAMTOR1/MEH1"/>
</dbReference>
<accession>A0A139IDU9</accession>
<evidence type="ECO:0000256" key="1">
    <source>
        <dbReference type="ARBA" id="ARBA00004308"/>
    </source>
</evidence>
<dbReference type="EMBL" id="LFZO01000139">
    <property type="protein sequence ID" value="KXT12785.1"/>
    <property type="molecule type" value="Genomic_DNA"/>
</dbReference>
<dbReference type="OrthoDB" id="5299893at2759"/>
<feature type="compositionally biased region" description="Polar residues" evidence="6">
    <location>
        <begin position="1"/>
        <end position="11"/>
    </location>
</feature>
<dbReference type="GO" id="GO:0016197">
    <property type="term" value="P:endosomal transport"/>
    <property type="evidence" value="ECO:0007669"/>
    <property type="project" value="InterPro"/>
</dbReference>
<keyword evidence="3" id="KW-0472">Membrane</keyword>
<evidence type="ECO:0000313" key="8">
    <source>
        <dbReference type="Proteomes" id="UP000073492"/>
    </source>
</evidence>
<dbReference type="GO" id="GO:0032008">
    <property type="term" value="P:positive regulation of TOR signaling"/>
    <property type="evidence" value="ECO:0007669"/>
    <property type="project" value="InterPro"/>
</dbReference>
<dbReference type="Proteomes" id="UP000073492">
    <property type="component" value="Unassembled WGS sequence"/>
</dbReference>
<dbReference type="GO" id="GO:0001919">
    <property type="term" value="P:regulation of receptor recycling"/>
    <property type="evidence" value="ECO:0007669"/>
    <property type="project" value="InterPro"/>
</dbReference>
<evidence type="ECO:0000256" key="6">
    <source>
        <dbReference type="SAM" id="MobiDB-lite"/>
    </source>
</evidence>
<feature type="region of interest" description="Disordered" evidence="6">
    <location>
        <begin position="221"/>
        <end position="248"/>
    </location>
</feature>
<evidence type="ECO:0000256" key="4">
    <source>
        <dbReference type="ARBA" id="ARBA00023139"/>
    </source>
</evidence>
<dbReference type="GO" id="GO:0071230">
    <property type="term" value="P:cellular response to amino acid stimulus"/>
    <property type="evidence" value="ECO:0007669"/>
    <property type="project" value="InterPro"/>
</dbReference>
<proteinExistence type="predicted"/>
<feature type="region of interest" description="Disordered" evidence="6">
    <location>
        <begin position="1"/>
        <end position="45"/>
    </location>
</feature>
<feature type="compositionally biased region" description="Basic and acidic residues" evidence="6">
    <location>
        <begin position="12"/>
        <end position="23"/>
    </location>
</feature>
<dbReference type="SMART" id="SM01262">
    <property type="entry name" value="LAMTOR"/>
    <property type="match status" value="1"/>
</dbReference>
<evidence type="ECO:0000256" key="3">
    <source>
        <dbReference type="ARBA" id="ARBA00023136"/>
    </source>
</evidence>
<evidence type="ECO:0000313" key="7">
    <source>
        <dbReference type="EMBL" id="KXT12785.1"/>
    </source>
</evidence>
<dbReference type="Pfam" id="PF15454">
    <property type="entry name" value="LAMTOR"/>
    <property type="match status" value="1"/>
</dbReference>
<protein>
    <submittedName>
        <fullName evidence="7">Uncharacterized protein</fullName>
    </submittedName>
</protein>
<comment type="subcellular location">
    <subcellularLocation>
        <location evidence="1">Endomembrane system</location>
    </subcellularLocation>
</comment>
<sequence>MQQHAHCSSASRVRESDQREHELQSCLAEAGGRRSVPAGQGGGGSIRNGLRWREVCNGSSKETEHVAIVRKAVGLARNRGCDVDMAPFRGTGKACKCTDMSALPCSSRLGSVNADADADADAKWKLIITCSYSTRSTLHTSLYQSFSQTERREIDRLLNSEQPNAAYGAVDHATFAQPDEEELRREREALEHITAHAAVHMIDVLHPSQSDLHCAQVLGGNRSYRTDPTEHSAGYQESQHSRAQPETEDFEEVAWLESVQSAQLDTIQMPKSGTLTMDIGLLRESRPSQRNPKHESAH</sequence>
<keyword evidence="8" id="KW-1185">Reference proteome</keyword>
<organism evidence="7 8">
    <name type="scientific">Pseudocercospora musae</name>
    <dbReference type="NCBI Taxonomy" id="113226"/>
    <lineage>
        <taxon>Eukaryota</taxon>
        <taxon>Fungi</taxon>
        <taxon>Dikarya</taxon>
        <taxon>Ascomycota</taxon>
        <taxon>Pezizomycotina</taxon>
        <taxon>Dothideomycetes</taxon>
        <taxon>Dothideomycetidae</taxon>
        <taxon>Mycosphaerellales</taxon>
        <taxon>Mycosphaerellaceae</taxon>
        <taxon>Pseudocercospora</taxon>
    </lineage>
</organism>
<gene>
    <name evidence="7" type="ORF">AC579_1806</name>
</gene>
<dbReference type="GO" id="GO:0043410">
    <property type="term" value="P:positive regulation of MAPK cascade"/>
    <property type="evidence" value="ECO:0007669"/>
    <property type="project" value="InterPro"/>
</dbReference>
<dbReference type="GO" id="GO:0045121">
    <property type="term" value="C:membrane raft"/>
    <property type="evidence" value="ECO:0007669"/>
    <property type="project" value="InterPro"/>
</dbReference>
<evidence type="ECO:0000256" key="2">
    <source>
        <dbReference type="ARBA" id="ARBA00022707"/>
    </source>
</evidence>
<reference evidence="7 8" key="1">
    <citation type="submission" date="2015-07" db="EMBL/GenBank/DDBJ databases">
        <title>Comparative genomics of the Sigatoka disease complex on banana suggests a link between parallel evolutionary changes in Pseudocercospora fijiensis and Pseudocercospora eumusae and increased virulence on the banana host.</title>
        <authorList>
            <person name="Chang T.-C."/>
            <person name="Salvucci A."/>
            <person name="Crous P.W."/>
            <person name="Stergiopoulos I."/>
        </authorList>
    </citation>
    <scope>NUCLEOTIDE SEQUENCE [LARGE SCALE GENOMIC DNA]</scope>
    <source>
        <strain evidence="7 8">CBS 116634</strain>
    </source>
</reference>
<comment type="caution">
    <text evidence="7">The sequence shown here is derived from an EMBL/GenBank/DDBJ whole genome shotgun (WGS) entry which is preliminary data.</text>
</comment>
<dbReference type="AlphaFoldDB" id="A0A139IDU9"/>
<name>A0A139IDU9_9PEZI</name>
<keyword evidence="5" id="KW-0449">Lipoprotein</keyword>
<keyword evidence="4" id="KW-0564">Palmitate</keyword>
<dbReference type="GO" id="GO:0031902">
    <property type="term" value="C:late endosome membrane"/>
    <property type="evidence" value="ECO:0007669"/>
    <property type="project" value="InterPro"/>
</dbReference>
<evidence type="ECO:0000256" key="5">
    <source>
        <dbReference type="ARBA" id="ARBA00023288"/>
    </source>
</evidence>
<dbReference type="GO" id="GO:0071986">
    <property type="term" value="C:Ragulator complex"/>
    <property type="evidence" value="ECO:0007669"/>
    <property type="project" value="InterPro"/>
</dbReference>